<accession>A0A0D2DV26</accession>
<dbReference type="OrthoDB" id="2363873at2759"/>
<dbReference type="EMBL" id="KN846971">
    <property type="protein sequence ID" value="KIW81691.1"/>
    <property type="molecule type" value="Genomic_DNA"/>
</dbReference>
<protein>
    <recommendedName>
        <fullName evidence="4">Putative phospholipase</fullName>
        <ecNumber evidence="4">3.1.1.47</ecNumber>
    </recommendedName>
</protein>
<dbReference type="STRING" id="1442368.A0A0D2DV26"/>
<evidence type="ECO:0000256" key="3">
    <source>
        <dbReference type="ARBA" id="ARBA00023098"/>
    </source>
</evidence>
<keyword evidence="2 4" id="KW-0442">Lipid degradation</keyword>
<dbReference type="Pfam" id="PF03403">
    <property type="entry name" value="PAF-AH_p_II"/>
    <property type="match status" value="1"/>
</dbReference>
<dbReference type="PANTHER" id="PTHR10272">
    <property type="entry name" value="PLATELET-ACTIVATING FACTOR ACETYLHYDROLASE"/>
    <property type="match status" value="1"/>
</dbReference>
<evidence type="ECO:0000256" key="4">
    <source>
        <dbReference type="PIRNR" id="PIRNR018169"/>
    </source>
</evidence>
<keyword evidence="1 4" id="KW-0378">Hydrolase</keyword>
<proteinExistence type="inferred from homology"/>
<keyword evidence="3 4" id="KW-0443">Lipid metabolism</keyword>
<keyword evidence="7" id="KW-1185">Reference proteome</keyword>
<dbReference type="GO" id="GO:0003847">
    <property type="term" value="F:1-alkyl-2-acetylglycerophosphocholine esterase activity"/>
    <property type="evidence" value="ECO:0007669"/>
    <property type="project" value="UniProtKB-UniRule"/>
</dbReference>
<feature type="active site" description="Charge relay system" evidence="5">
    <location>
        <position position="409"/>
    </location>
</feature>
<evidence type="ECO:0000313" key="7">
    <source>
        <dbReference type="Proteomes" id="UP000053029"/>
    </source>
</evidence>
<dbReference type="PIRSF" id="PIRSF018169">
    <property type="entry name" value="PAF_acetylhydrolase"/>
    <property type="match status" value="1"/>
</dbReference>
<dbReference type="SUPFAM" id="SSF53474">
    <property type="entry name" value="alpha/beta-Hydrolases"/>
    <property type="match status" value="1"/>
</dbReference>
<sequence length="505" mass="56446">MGSMVWERLWMRVKPVVWPRWSWRYVLCCCVATYVAYCTVFSAPSLSSKLPPYTGPYSVGAIDVELPVETRSIHNATFKDGGHPAFQLETVLFTLYYPSDKDAVPTKPQHFWVPKPLRVTGKGYARVARISNFVTNALLTLGLWALVGNTRIPAHVDVPLHQSPVVQLQLPDFEDYPITHEDGFPVMVFSHGMASSRTQYTQYVGELASRGVIVAAIEHRDGSGPGTMIMKHGSKPRILHHFDVRHLKSDSQLDSDTFKQAQLDFRQAEVEETIRTLEHINVGGGEEVFVSNSRSEGQYLHQWEGRLALNNTTMGGHSFGATLALQTLKQGPSKLLPFQGAVALDPGKQSGPLNHDVQVPTLILHSNSWSKSHSIFFGRPHFDVVKDVVQGVLRRGKDAWFLTSLGTSHPSVTDAPLIEPWLLRWTTGSTIDAHEGVNQYVKVSEKFLRYQSTGTKRGILSQCVTHPEYNMEDKNSTASGPLPKEIRKYWQIHVAPCGPEEEEES</sequence>
<dbReference type="RefSeq" id="XP_013285499.1">
    <property type="nucleotide sequence ID" value="XM_013430045.1"/>
</dbReference>
<dbReference type="Proteomes" id="UP000053029">
    <property type="component" value="Unassembled WGS sequence"/>
</dbReference>
<comment type="catalytic activity">
    <reaction evidence="4">
        <text>a 1-O-alkyl-2-acetyl-sn-glycero-3-phosphocholine + H2O = a 1-O-alkyl-sn-glycero-3-phosphocholine + acetate + H(+)</text>
        <dbReference type="Rhea" id="RHEA:17777"/>
        <dbReference type="ChEBI" id="CHEBI:15377"/>
        <dbReference type="ChEBI" id="CHEBI:15378"/>
        <dbReference type="ChEBI" id="CHEBI:30089"/>
        <dbReference type="ChEBI" id="CHEBI:30909"/>
        <dbReference type="ChEBI" id="CHEBI:36707"/>
        <dbReference type="EC" id="3.1.1.47"/>
    </reaction>
</comment>
<dbReference type="GO" id="GO:0016042">
    <property type="term" value="P:lipid catabolic process"/>
    <property type="evidence" value="ECO:0007669"/>
    <property type="project" value="UniProtKB-KW"/>
</dbReference>
<dbReference type="PANTHER" id="PTHR10272:SF11">
    <property type="entry name" value="PHOSPHOLIPASE-RELATED"/>
    <property type="match status" value="1"/>
</dbReference>
<dbReference type="VEuPathDB" id="FungiDB:Z517_04717"/>
<feature type="active site" description="Nucleophile" evidence="5">
    <location>
        <position position="318"/>
    </location>
</feature>
<gene>
    <name evidence="6" type="ORF">Z517_04717</name>
</gene>
<organism evidence="6 7">
    <name type="scientific">Fonsecaea pedrosoi CBS 271.37</name>
    <dbReference type="NCBI Taxonomy" id="1442368"/>
    <lineage>
        <taxon>Eukaryota</taxon>
        <taxon>Fungi</taxon>
        <taxon>Dikarya</taxon>
        <taxon>Ascomycota</taxon>
        <taxon>Pezizomycotina</taxon>
        <taxon>Eurotiomycetes</taxon>
        <taxon>Chaetothyriomycetidae</taxon>
        <taxon>Chaetothyriales</taxon>
        <taxon>Herpotrichiellaceae</taxon>
        <taxon>Fonsecaea</taxon>
    </lineage>
</organism>
<dbReference type="InterPro" id="IPR016715">
    <property type="entry name" value="PAF_acetylhydro_eukaryote"/>
</dbReference>
<evidence type="ECO:0000256" key="2">
    <source>
        <dbReference type="ARBA" id="ARBA00022963"/>
    </source>
</evidence>
<evidence type="ECO:0000256" key="5">
    <source>
        <dbReference type="PIRSR" id="PIRSR018169-1"/>
    </source>
</evidence>
<feature type="active site" description="Charge relay system" evidence="5">
    <location>
        <position position="345"/>
    </location>
</feature>
<name>A0A0D2DV26_9EURO</name>
<dbReference type="Gene3D" id="3.40.50.1820">
    <property type="entry name" value="alpha/beta hydrolase"/>
    <property type="match status" value="1"/>
</dbReference>
<reference evidence="6 7" key="1">
    <citation type="submission" date="2015-01" db="EMBL/GenBank/DDBJ databases">
        <title>The Genome Sequence of Fonsecaea pedrosoi CBS 271.37.</title>
        <authorList>
            <consortium name="The Broad Institute Genomics Platform"/>
            <person name="Cuomo C."/>
            <person name="de Hoog S."/>
            <person name="Gorbushina A."/>
            <person name="Stielow B."/>
            <person name="Teixiera M."/>
            <person name="Abouelleil A."/>
            <person name="Chapman S.B."/>
            <person name="Priest M."/>
            <person name="Young S.K."/>
            <person name="Wortman J."/>
            <person name="Nusbaum C."/>
            <person name="Birren B."/>
        </authorList>
    </citation>
    <scope>NUCLEOTIDE SEQUENCE [LARGE SCALE GENOMIC DNA]</scope>
    <source>
        <strain evidence="6 7">CBS 271.37</strain>
    </source>
</reference>
<dbReference type="EC" id="3.1.1.47" evidence="4"/>
<evidence type="ECO:0000256" key="1">
    <source>
        <dbReference type="ARBA" id="ARBA00022801"/>
    </source>
</evidence>
<dbReference type="GeneID" id="25304207"/>
<dbReference type="InterPro" id="IPR029058">
    <property type="entry name" value="AB_hydrolase_fold"/>
</dbReference>
<evidence type="ECO:0000313" key="6">
    <source>
        <dbReference type="EMBL" id="KIW81691.1"/>
    </source>
</evidence>
<dbReference type="HOGENOM" id="CLU_022501_3_0_1"/>
<comment type="similarity">
    <text evidence="4">Belongs to the serine esterase family.</text>
</comment>
<dbReference type="AlphaFoldDB" id="A0A0D2DV26"/>